<dbReference type="InterPro" id="IPR036259">
    <property type="entry name" value="MFS_trans_sf"/>
</dbReference>
<evidence type="ECO:0000259" key="6">
    <source>
        <dbReference type="PROSITE" id="PS50850"/>
    </source>
</evidence>
<feature type="transmembrane region" description="Helical" evidence="5">
    <location>
        <begin position="395"/>
        <end position="418"/>
    </location>
</feature>
<dbReference type="PANTHER" id="PTHR23501:SF154">
    <property type="entry name" value="MULTIDRUG-EFFLUX TRANSPORTER RV1634-RELATED"/>
    <property type="match status" value="1"/>
</dbReference>
<keyword evidence="8" id="KW-1185">Reference proteome</keyword>
<dbReference type="InterPro" id="IPR020846">
    <property type="entry name" value="MFS_dom"/>
</dbReference>
<evidence type="ECO:0000313" key="7">
    <source>
        <dbReference type="EMBL" id="MFC5380154.1"/>
    </source>
</evidence>
<sequence length="456" mass="46565">MTGTVARETRPRGRLAVALLAVALLSVEFLAGMQRYLSQTVLPLVAEELDGRDLYGPLDAAAQAPLFLMMPIGVWLLARFRIGTLMLVFTAVTALGSLLCAAAPTMGVFIAGTAVRAFAAGALATIGLGAISRGLPPRYRQLVLAGMSGVWVVSSVLGPVYAVAVSSLLGWRWAMLMYLPLLLLARMLIARYVPERSDPSVAAEPAPWGWAVVLATGSAVLSLPVGVWSLAVAAVGAVLVVVATRALLPEGTLSATHGRRAGLSALLTVAATYFGATSVLTVVAVDAFGLTPGQFGVVIATSGFTWAALGLWTGTHPALADAPFRRRATAGAVGLGAGVTALAGTTFLATPTAAFVGLVVGAALLGAGMGTVYPDLLGRCFTPPDHDDGIDEDRMAGAVALAETVGLALATTLAFAWLGTGFGLVDDPVTRAQVLYVALLPVAAGAARRLVAASRG</sequence>
<feature type="transmembrane region" description="Helical" evidence="5">
    <location>
        <begin position="227"/>
        <end position="248"/>
    </location>
</feature>
<feature type="transmembrane region" description="Helical" evidence="5">
    <location>
        <begin position="201"/>
        <end position="221"/>
    </location>
</feature>
<dbReference type="PROSITE" id="PS50850">
    <property type="entry name" value="MFS"/>
    <property type="match status" value="1"/>
</dbReference>
<evidence type="ECO:0000256" key="3">
    <source>
        <dbReference type="ARBA" id="ARBA00022989"/>
    </source>
</evidence>
<dbReference type="Proteomes" id="UP001596122">
    <property type="component" value="Unassembled WGS sequence"/>
</dbReference>
<dbReference type="SUPFAM" id="SSF103473">
    <property type="entry name" value="MFS general substrate transporter"/>
    <property type="match status" value="1"/>
</dbReference>
<feature type="transmembrane region" description="Helical" evidence="5">
    <location>
        <begin position="85"/>
        <end position="111"/>
    </location>
</feature>
<accession>A0ABW0GK22</accession>
<feature type="transmembrane region" description="Helical" evidence="5">
    <location>
        <begin position="117"/>
        <end position="135"/>
    </location>
</feature>
<dbReference type="RefSeq" id="WP_340267026.1">
    <property type="nucleotide sequence ID" value="NZ_JBBEOG010000001.1"/>
</dbReference>
<dbReference type="EMBL" id="JBHSLD010000006">
    <property type="protein sequence ID" value="MFC5380154.1"/>
    <property type="molecule type" value="Genomic_DNA"/>
</dbReference>
<gene>
    <name evidence="7" type="ORF">ACFPJ6_05080</name>
</gene>
<evidence type="ECO:0000256" key="2">
    <source>
        <dbReference type="ARBA" id="ARBA00022692"/>
    </source>
</evidence>
<feature type="transmembrane region" description="Helical" evidence="5">
    <location>
        <begin position="260"/>
        <end position="283"/>
    </location>
</feature>
<keyword evidence="4 5" id="KW-0472">Membrane</keyword>
<feature type="transmembrane region" description="Helical" evidence="5">
    <location>
        <begin position="327"/>
        <end position="348"/>
    </location>
</feature>
<protein>
    <submittedName>
        <fullName evidence="7">MFS transporter</fullName>
    </submittedName>
</protein>
<comment type="caution">
    <text evidence="7">The sequence shown here is derived from an EMBL/GenBank/DDBJ whole genome shotgun (WGS) entry which is preliminary data.</text>
</comment>
<name>A0ABW0GK22_9MICO</name>
<evidence type="ECO:0000313" key="8">
    <source>
        <dbReference type="Proteomes" id="UP001596122"/>
    </source>
</evidence>
<feature type="transmembrane region" description="Helical" evidence="5">
    <location>
        <begin position="170"/>
        <end position="189"/>
    </location>
</feature>
<feature type="transmembrane region" description="Helical" evidence="5">
    <location>
        <begin position="354"/>
        <end position="374"/>
    </location>
</feature>
<feature type="transmembrane region" description="Helical" evidence="5">
    <location>
        <begin position="142"/>
        <end position="164"/>
    </location>
</feature>
<reference evidence="8" key="1">
    <citation type="journal article" date="2019" name="Int. J. Syst. Evol. Microbiol.">
        <title>The Global Catalogue of Microorganisms (GCM) 10K type strain sequencing project: providing services to taxonomists for standard genome sequencing and annotation.</title>
        <authorList>
            <consortium name="The Broad Institute Genomics Platform"/>
            <consortium name="The Broad Institute Genome Sequencing Center for Infectious Disease"/>
            <person name="Wu L."/>
            <person name="Ma J."/>
        </authorList>
    </citation>
    <scope>NUCLEOTIDE SEQUENCE [LARGE SCALE GENOMIC DNA]</scope>
    <source>
        <strain evidence="8">CCUG 43114</strain>
    </source>
</reference>
<comment type="subcellular location">
    <subcellularLocation>
        <location evidence="1">Cell membrane</location>
        <topology evidence="1">Multi-pass membrane protein</topology>
    </subcellularLocation>
</comment>
<dbReference type="InterPro" id="IPR011701">
    <property type="entry name" value="MFS"/>
</dbReference>
<dbReference type="PANTHER" id="PTHR23501">
    <property type="entry name" value="MAJOR FACILITATOR SUPERFAMILY"/>
    <property type="match status" value="1"/>
</dbReference>
<evidence type="ECO:0000256" key="1">
    <source>
        <dbReference type="ARBA" id="ARBA00004651"/>
    </source>
</evidence>
<dbReference type="Pfam" id="PF07690">
    <property type="entry name" value="MFS_1"/>
    <property type="match status" value="1"/>
</dbReference>
<feature type="domain" description="Major facilitator superfamily (MFS) profile" evidence="6">
    <location>
        <begin position="20"/>
        <end position="455"/>
    </location>
</feature>
<feature type="transmembrane region" description="Helical" evidence="5">
    <location>
        <begin position="295"/>
        <end position="315"/>
    </location>
</feature>
<dbReference type="Gene3D" id="1.20.1250.20">
    <property type="entry name" value="MFS general substrate transporter like domains"/>
    <property type="match status" value="1"/>
</dbReference>
<keyword evidence="3 5" id="KW-1133">Transmembrane helix</keyword>
<evidence type="ECO:0000256" key="4">
    <source>
        <dbReference type="ARBA" id="ARBA00023136"/>
    </source>
</evidence>
<organism evidence="7 8">
    <name type="scientific">Aquipuribacter nitratireducens</name>
    <dbReference type="NCBI Taxonomy" id="650104"/>
    <lineage>
        <taxon>Bacteria</taxon>
        <taxon>Bacillati</taxon>
        <taxon>Actinomycetota</taxon>
        <taxon>Actinomycetes</taxon>
        <taxon>Micrococcales</taxon>
        <taxon>Intrasporangiaceae</taxon>
        <taxon>Aquipuribacter</taxon>
    </lineage>
</organism>
<keyword evidence="2 5" id="KW-0812">Transmembrane</keyword>
<feature type="transmembrane region" description="Helical" evidence="5">
    <location>
        <begin position="54"/>
        <end position="78"/>
    </location>
</feature>
<feature type="transmembrane region" description="Helical" evidence="5">
    <location>
        <begin position="433"/>
        <end position="451"/>
    </location>
</feature>
<proteinExistence type="predicted"/>
<evidence type="ECO:0000256" key="5">
    <source>
        <dbReference type="SAM" id="Phobius"/>
    </source>
</evidence>